<name>A0A0E9SK89_ANGAN</name>
<reference evidence="1" key="1">
    <citation type="submission" date="2014-11" db="EMBL/GenBank/DDBJ databases">
        <authorList>
            <person name="Amaro Gonzalez C."/>
        </authorList>
    </citation>
    <scope>NUCLEOTIDE SEQUENCE</scope>
</reference>
<protein>
    <submittedName>
        <fullName evidence="1">Uncharacterized protein</fullName>
    </submittedName>
</protein>
<proteinExistence type="predicted"/>
<sequence length="31" mass="3544">MHTFLLFGLNVAGRLQLNCVFILHTQLLFAI</sequence>
<evidence type="ECO:0000313" key="1">
    <source>
        <dbReference type="EMBL" id="JAH40913.1"/>
    </source>
</evidence>
<dbReference type="EMBL" id="GBXM01067664">
    <property type="protein sequence ID" value="JAH40913.1"/>
    <property type="molecule type" value="Transcribed_RNA"/>
</dbReference>
<dbReference type="AlphaFoldDB" id="A0A0E9SK89"/>
<reference evidence="1" key="2">
    <citation type="journal article" date="2015" name="Fish Shellfish Immunol.">
        <title>Early steps in the European eel (Anguilla anguilla)-Vibrio vulnificus interaction in the gills: Role of the RtxA13 toxin.</title>
        <authorList>
            <person name="Callol A."/>
            <person name="Pajuelo D."/>
            <person name="Ebbesson L."/>
            <person name="Teles M."/>
            <person name="MacKenzie S."/>
            <person name="Amaro C."/>
        </authorList>
    </citation>
    <scope>NUCLEOTIDE SEQUENCE</scope>
</reference>
<accession>A0A0E9SK89</accession>
<organism evidence="1">
    <name type="scientific">Anguilla anguilla</name>
    <name type="common">European freshwater eel</name>
    <name type="synonym">Muraena anguilla</name>
    <dbReference type="NCBI Taxonomy" id="7936"/>
    <lineage>
        <taxon>Eukaryota</taxon>
        <taxon>Metazoa</taxon>
        <taxon>Chordata</taxon>
        <taxon>Craniata</taxon>
        <taxon>Vertebrata</taxon>
        <taxon>Euteleostomi</taxon>
        <taxon>Actinopterygii</taxon>
        <taxon>Neopterygii</taxon>
        <taxon>Teleostei</taxon>
        <taxon>Anguilliformes</taxon>
        <taxon>Anguillidae</taxon>
        <taxon>Anguilla</taxon>
    </lineage>
</organism>